<feature type="transmembrane region" description="Helical" evidence="7">
    <location>
        <begin position="259"/>
        <end position="281"/>
    </location>
</feature>
<dbReference type="Gene3D" id="1.10.3470.10">
    <property type="entry name" value="ABC transporter involved in vitamin B12 uptake, BtuC"/>
    <property type="match status" value="1"/>
</dbReference>
<comment type="subcellular location">
    <subcellularLocation>
        <location evidence="6">Cell membrane</location>
        <topology evidence="6">Multi-pass membrane protein</topology>
    </subcellularLocation>
    <subcellularLocation>
        <location evidence="1">Membrane</location>
        <topology evidence="1">Multi-pass membrane protein</topology>
    </subcellularLocation>
</comment>
<evidence type="ECO:0000256" key="5">
    <source>
        <dbReference type="ARBA" id="ARBA00023136"/>
    </source>
</evidence>
<dbReference type="InterPro" id="IPR037294">
    <property type="entry name" value="ABC_BtuC-like"/>
</dbReference>
<dbReference type="GO" id="GO:0055085">
    <property type="term" value="P:transmembrane transport"/>
    <property type="evidence" value="ECO:0007669"/>
    <property type="project" value="InterPro"/>
</dbReference>
<evidence type="ECO:0000313" key="8">
    <source>
        <dbReference type="EMBL" id="QEN07106.1"/>
    </source>
</evidence>
<dbReference type="PANTHER" id="PTHR30477:SF0">
    <property type="entry name" value="METAL TRANSPORT SYSTEM MEMBRANE PROTEIN TM_0125-RELATED"/>
    <property type="match status" value="1"/>
</dbReference>
<dbReference type="InterPro" id="IPR001626">
    <property type="entry name" value="ABC_TroCD"/>
</dbReference>
<keyword evidence="9" id="KW-1185">Reference proteome</keyword>
<feature type="transmembrane region" description="Helical" evidence="7">
    <location>
        <begin position="147"/>
        <end position="167"/>
    </location>
</feature>
<dbReference type="GO" id="GO:0043190">
    <property type="term" value="C:ATP-binding cassette (ABC) transporter complex"/>
    <property type="evidence" value="ECO:0007669"/>
    <property type="project" value="InterPro"/>
</dbReference>
<keyword evidence="6" id="KW-0813">Transport</keyword>
<proteinExistence type="inferred from homology"/>
<evidence type="ECO:0000313" key="9">
    <source>
        <dbReference type="Proteomes" id="UP000324209"/>
    </source>
</evidence>
<dbReference type="KEGG" id="ock:EXM22_03560"/>
<organism evidence="8 9">
    <name type="scientific">Oceanispirochaeta crateris</name>
    <dbReference type="NCBI Taxonomy" id="2518645"/>
    <lineage>
        <taxon>Bacteria</taxon>
        <taxon>Pseudomonadati</taxon>
        <taxon>Spirochaetota</taxon>
        <taxon>Spirochaetia</taxon>
        <taxon>Spirochaetales</taxon>
        <taxon>Spirochaetaceae</taxon>
        <taxon>Oceanispirochaeta</taxon>
    </lineage>
</organism>
<accession>A0A5C1QKP9</accession>
<evidence type="ECO:0000256" key="7">
    <source>
        <dbReference type="SAM" id="Phobius"/>
    </source>
</evidence>
<dbReference type="Proteomes" id="UP000324209">
    <property type="component" value="Chromosome"/>
</dbReference>
<dbReference type="AlphaFoldDB" id="A0A5C1QKP9"/>
<dbReference type="PANTHER" id="PTHR30477">
    <property type="entry name" value="ABC-TRANSPORTER METAL-BINDING PROTEIN"/>
    <property type="match status" value="1"/>
</dbReference>
<protein>
    <submittedName>
        <fullName evidence="8">Metal ABC transporter permease</fullName>
    </submittedName>
</protein>
<evidence type="ECO:0000256" key="6">
    <source>
        <dbReference type="RuleBase" id="RU003943"/>
    </source>
</evidence>
<gene>
    <name evidence="8" type="ORF">EXM22_03560</name>
</gene>
<name>A0A5C1QKP9_9SPIO</name>
<feature type="transmembrane region" description="Helical" evidence="7">
    <location>
        <begin position="103"/>
        <end position="122"/>
    </location>
</feature>
<reference evidence="8 9" key="1">
    <citation type="submission" date="2019-02" db="EMBL/GenBank/DDBJ databases">
        <title>Complete Genome Sequence and Methylome Analysis of free living Spirochaetas.</title>
        <authorList>
            <person name="Fomenkov A."/>
            <person name="Dubinina G."/>
            <person name="Leshcheva N."/>
            <person name="Mikheeva N."/>
            <person name="Grabovich M."/>
            <person name="Vincze T."/>
            <person name="Roberts R.J."/>
        </authorList>
    </citation>
    <scope>NUCLEOTIDE SEQUENCE [LARGE SCALE GENOMIC DNA]</scope>
    <source>
        <strain evidence="8 9">K2</strain>
    </source>
</reference>
<dbReference type="OrthoDB" id="368606at2"/>
<keyword evidence="4 7" id="KW-1133">Transmembrane helix</keyword>
<evidence type="ECO:0000256" key="3">
    <source>
        <dbReference type="ARBA" id="ARBA00022692"/>
    </source>
</evidence>
<evidence type="ECO:0000256" key="2">
    <source>
        <dbReference type="ARBA" id="ARBA00008034"/>
    </source>
</evidence>
<comment type="similarity">
    <text evidence="2 6">Belongs to the ABC-3 integral membrane protein family.</text>
</comment>
<evidence type="ECO:0000256" key="1">
    <source>
        <dbReference type="ARBA" id="ARBA00004141"/>
    </source>
</evidence>
<keyword evidence="5 7" id="KW-0472">Membrane</keyword>
<dbReference type="Pfam" id="PF00950">
    <property type="entry name" value="ABC-3"/>
    <property type="match status" value="1"/>
</dbReference>
<dbReference type="EMBL" id="CP036150">
    <property type="protein sequence ID" value="QEN07106.1"/>
    <property type="molecule type" value="Genomic_DNA"/>
</dbReference>
<feature type="transmembrane region" description="Helical" evidence="7">
    <location>
        <begin position="29"/>
        <end position="51"/>
    </location>
</feature>
<feature type="transmembrane region" description="Helical" evidence="7">
    <location>
        <begin position="63"/>
        <end position="91"/>
    </location>
</feature>
<keyword evidence="3 6" id="KW-0812">Transmembrane</keyword>
<dbReference type="SUPFAM" id="SSF81345">
    <property type="entry name" value="ABC transporter involved in vitamin B12 uptake, BtuC"/>
    <property type="match status" value="1"/>
</dbReference>
<feature type="transmembrane region" description="Helical" evidence="7">
    <location>
        <begin position="187"/>
        <end position="212"/>
    </location>
</feature>
<sequence>MAENLIERWGFGASRMIELLSFPPVFRGFVSLLAAGLCFPLSGIFILRLNLLNLRFMLMHGVMLAGAIALSASLDPLLCALGINLFLVLLITSMSRRSDIPTGGLTTFFMVISVGVAMALIYKNQIPVQDTMNLLWGSIFALSQRDLFLLLFFCLVILLFVLFKYRQISAVLIDPETARTAGVNETLIFYLIMIFTGITIAFAMRLVGALLLDALVLLPAMTAVSFSRSLKSMFITASLSGFLYSLGGFLLALKVDLPVSSGVILVAGVCFGITYIVRLIYEKHN</sequence>
<feature type="transmembrane region" description="Helical" evidence="7">
    <location>
        <begin position="233"/>
        <end position="253"/>
    </location>
</feature>
<evidence type="ECO:0000256" key="4">
    <source>
        <dbReference type="ARBA" id="ARBA00022989"/>
    </source>
</evidence>